<accession>A0A5N5QCK0</accession>
<reference evidence="2 3" key="1">
    <citation type="journal article" date="2019" name="Fungal Biol. Biotechnol.">
        <title>Draft genome sequence of fastidious pathogen Ceratobasidium theobromae, which causes vascular-streak dieback in Theobroma cacao.</title>
        <authorList>
            <person name="Ali S.S."/>
            <person name="Asman A."/>
            <person name="Shao J."/>
            <person name="Firmansyah A.P."/>
            <person name="Susilo A.W."/>
            <person name="Rosmana A."/>
            <person name="McMahon P."/>
            <person name="Junaid M."/>
            <person name="Guest D."/>
            <person name="Kheng T.Y."/>
            <person name="Meinhardt L.W."/>
            <person name="Bailey B.A."/>
        </authorList>
    </citation>
    <scope>NUCLEOTIDE SEQUENCE [LARGE SCALE GENOMIC DNA]</scope>
    <source>
        <strain evidence="2 3">CT2</strain>
    </source>
</reference>
<dbReference type="AlphaFoldDB" id="A0A5N5QCK0"/>
<gene>
    <name evidence="2" type="ORF">CTheo_7392</name>
</gene>
<sequence>MSHPLYWTAQNFFYPIGNTPAISLTQDLSPEQPADILLLGCGDPRNILFTLYSDLSIGARKYDITCCDLEPAILSRNVLLFSLLENNENLDTVWDIFYHFRINERAFKILTQHSQQLYNYSSTVKSWRDSRYGSFIKMVDSRTLAELRRHWKNYAEFPNLPAKRLKQITKGQTELSDSVLKKLHFNITPGRSAGMLWDEATVPIAGMFRKYWDTGTIFTSQRDIYSAIRLNPTFVYYLSGEKFNPHYGTFPSGFHLTPAFAPMVDNSKPLPNITSKIINICKQQFKLWCKAFKTARAADMLTIRLYCGDALAFCHALNNFALTNQPKTNLFVAPWRASRIHLDELSTSIPSAPTSFDIIDTSNLTDHLGLINLLIATRPLLKAEPMSQAVLYTETLLPSGDDVTQSFVDRLGIDISMFSTLLGIVPRSYVSGFTTQSNIHELLMAGPGGSPSQFHERVAWTSPTTGDQYALNKGILVGFDVGDLARALYRIYEQMFTNEVAPAILSYIRNMGARFQVKVHYRRETVALLFRIIQRQVYVQDGNWDDVFRAFLQISLTNNAGEMEPFYYQDLCIQLHLHGVCTIPALAPGRCIKVHPSIQFKPSGQSKQPPPLVCVVLTVPRKHLQVLLQDIQRIGQPTLQCILRVGDSSRPHGMHMFCTIHAIWGKCARLPGSDKAILIEDTQGINGTSNLVVMFWVDAQILESSRHIVSLSLKHTLLTATSFTNTLGPLLEIFVTSITDQKYVKVLDHWPSLASEIPQDPPSPSPSLEPYILPAITKSQENHICRAFTEKRGYSIISLSVIFNLEPTTGTETLASKTITATQIAPCTVELANDQIRHLAHFPYPIQGARHRLHIIRSPPSIQITVPVSEPQSESGYFLDPFPIIRRNAYTPWNIHHLSLDSLPLLDTRNLEKLGWLNLHGAMQLSDREKVIASSCIMGKANPENVLLNVKESIHAILLHSIGLYGRRHRALIFSENRGGGIYMILLVGGVRLDPASLTVVVDTAVLPLSTTKLPRFVQEIRELETPVQVVTNSHERAAWKKLIPAFVERCRTWQHKPDCEHSICQVTPIPPIDQNPICTCGQGSGFTAAEWQIPEWQGLLSNATRAAISPLFGVSYIERVGGAAKNRSAFTQRLARYQLGLNGKPIDPCLACRAFERSLGLCNRCSTRLYSTSCKLNKPNKISPTCSDALNSGSNLTHIDIKSKTPQEWTLSYHVGRLVLVGALFNTLAPSYRIPWGCRVRQLQALPRSRFPSKGDLVLARLARPH</sequence>
<comment type="caution">
    <text evidence="2">The sequence shown here is derived from an EMBL/GenBank/DDBJ whole genome shotgun (WGS) entry which is preliminary data.</text>
</comment>
<dbReference type="Proteomes" id="UP000383932">
    <property type="component" value="Unassembled WGS sequence"/>
</dbReference>
<evidence type="ECO:0000313" key="2">
    <source>
        <dbReference type="EMBL" id="KAB5589166.1"/>
    </source>
</evidence>
<protein>
    <recommendedName>
        <fullName evidence="1">DUF4470 domain-containing protein</fullName>
    </recommendedName>
</protein>
<dbReference type="Pfam" id="PF14737">
    <property type="entry name" value="DUF4470"/>
    <property type="match status" value="1"/>
</dbReference>
<organism evidence="2 3">
    <name type="scientific">Ceratobasidium theobromae</name>
    <dbReference type="NCBI Taxonomy" id="1582974"/>
    <lineage>
        <taxon>Eukaryota</taxon>
        <taxon>Fungi</taxon>
        <taxon>Dikarya</taxon>
        <taxon>Basidiomycota</taxon>
        <taxon>Agaricomycotina</taxon>
        <taxon>Agaricomycetes</taxon>
        <taxon>Cantharellales</taxon>
        <taxon>Ceratobasidiaceae</taxon>
        <taxon>Ceratobasidium</taxon>
    </lineage>
</organism>
<dbReference type="OrthoDB" id="432970at2759"/>
<evidence type="ECO:0000313" key="3">
    <source>
        <dbReference type="Proteomes" id="UP000383932"/>
    </source>
</evidence>
<feature type="domain" description="DUF4470" evidence="1">
    <location>
        <begin position="15"/>
        <end position="102"/>
    </location>
</feature>
<proteinExistence type="predicted"/>
<evidence type="ECO:0000259" key="1">
    <source>
        <dbReference type="Pfam" id="PF14737"/>
    </source>
</evidence>
<name>A0A5N5QCK0_9AGAM</name>
<dbReference type="EMBL" id="SSOP01000308">
    <property type="protein sequence ID" value="KAB5589166.1"/>
    <property type="molecule type" value="Genomic_DNA"/>
</dbReference>
<keyword evidence="3" id="KW-1185">Reference proteome</keyword>
<dbReference type="InterPro" id="IPR027974">
    <property type="entry name" value="DUF4470"/>
</dbReference>